<sequence length="101" mass="10822">MLACSPGWTPTEVVVFAGSLSANLVLLWALSGRRPTSPRKLLGGLLALGGLFVLAFTLPCQTRGDFVSFLPEEEARLLLAVGWAGFLFGLLPFSFLGRRKG</sequence>
<protein>
    <submittedName>
        <fullName evidence="2">Uncharacterized protein</fullName>
    </submittedName>
</protein>
<comment type="caution">
    <text evidence="2">The sequence shown here is derived from an EMBL/GenBank/DDBJ whole genome shotgun (WGS) entry which is preliminary data.</text>
</comment>
<dbReference type="EMBL" id="DRXE01000043">
    <property type="protein sequence ID" value="HHM67344.1"/>
    <property type="molecule type" value="Genomic_DNA"/>
</dbReference>
<keyword evidence="1" id="KW-1133">Transmembrane helix</keyword>
<dbReference type="AlphaFoldDB" id="A0A7C5RDN8"/>
<feature type="transmembrane region" description="Helical" evidence="1">
    <location>
        <begin position="12"/>
        <end position="29"/>
    </location>
</feature>
<proteinExistence type="predicted"/>
<gene>
    <name evidence="2" type="ORF">ENM28_01230</name>
</gene>
<evidence type="ECO:0000313" key="2">
    <source>
        <dbReference type="EMBL" id="HHM67344.1"/>
    </source>
</evidence>
<evidence type="ECO:0000256" key="1">
    <source>
        <dbReference type="SAM" id="Phobius"/>
    </source>
</evidence>
<name>A0A7C5RDN8_9DEIN</name>
<keyword evidence="1" id="KW-0812">Transmembrane</keyword>
<organism evidence="2">
    <name type="scientific">Thermus caliditerrae</name>
    <dbReference type="NCBI Taxonomy" id="1330700"/>
    <lineage>
        <taxon>Bacteria</taxon>
        <taxon>Thermotogati</taxon>
        <taxon>Deinococcota</taxon>
        <taxon>Deinococci</taxon>
        <taxon>Thermales</taxon>
        <taxon>Thermaceae</taxon>
        <taxon>Thermus</taxon>
    </lineage>
</organism>
<accession>A0A7C5RDN8</accession>
<reference evidence="2" key="1">
    <citation type="journal article" date="2020" name="mSystems">
        <title>Genome- and Community-Level Interaction Insights into Carbon Utilization and Element Cycling Functions of Hydrothermarchaeota in Hydrothermal Sediment.</title>
        <authorList>
            <person name="Zhou Z."/>
            <person name="Liu Y."/>
            <person name="Xu W."/>
            <person name="Pan J."/>
            <person name="Luo Z.H."/>
            <person name="Li M."/>
        </authorList>
    </citation>
    <scope>NUCLEOTIDE SEQUENCE [LARGE SCALE GENOMIC DNA]</scope>
    <source>
        <strain evidence="2">SpSt-1071</strain>
    </source>
</reference>
<feature type="transmembrane region" description="Helical" evidence="1">
    <location>
        <begin position="41"/>
        <end position="58"/>
    </location>
</feature>
<feature type="transmembrane region" description="Helical" evidence="1">
    <location>
        <begin position="78"/>
        <end position="96"/>
    </location>
</feature>
<keyword evidence="1" id="KW-0472">Membrane</keyword>